<dbReference type="EMBL" id="GBXM01059673">
    <property type="protein sequence ID" value="JAH48904.1"/>
    <property type="molecule type" value="Transcribed_RNA"/>
</dbReference>
<feature type="region of interest" description="Disordered" evidence="1">
    <location>
        <begin position="1"/>
        <end position="31"/>
    </location>
</feature>
<organism evidence="2">
    <name type="scientific">Anguilla anguilla</name>
    <name type="common">European freshwater eel</name>
    <name type="synonym">Muraena anguilla</name>
    <dbReference type="NCBI Taxonomy" id="7936"/>
    <lineage>
        <taxon>Eukaryota</taxon>
        <taxon>Metazoa</taxon>
        <taxon>Chordata</taxon>
        <taxon>Craniata</taxon>
        <taxon>Vertebrata</taxon>
        <taxon>Euteleostomi</taxon>
        <taxon>Actinopterygii</taxon>
        <taxon>Neopterygii</taxon>
        <taxon>Teleostei</taxon>
        <taxon>Anguilliformes</taxon>
        <taxon>Anguillidae</taxon>
        <taxon>Anguilla</taxon>
    </lineage>
</organism>
<protein>
    <submittedName>
        <fullName evidence="2">Uncharacterized protein</fullName>
    </submittedName>
</protein>
<evidence type="ECO:0000313" key="2">
    <source>
        <dbReference type="EMBL" id="JAH48904.1"/>
    </source>
</evidence>
<accession>A0A0E9T5J9</accession>
<dbReference type="AlphaFoldDB" id="A0A0E9T5J9"/>
<proteinExistence type="predicted"/>
<sequence>MWVEKHHLAGLPPGDSSGLVVNVPECPGPQV</sequence>
<reference evidence="2" key="2">
    <citation type="journal article" date="2015" name="Fish Shellfish Immunol.">
        <title>Early steps in the European eel (Anguilla anguilla)-Vibrio vulnificus interaction in the gills: Role of the RtxA13 toxin.</title>
        <authorList>
            <person name="Callol A."/>
            <person name="Pajuelo D."/>
            <person name="Ebbesson L."/>
            <person name="Teles M."/>
            <person name="MacKenzie S."/>
            <person name="Amaro C."/>
        </authorList>
    </citation>
    <scope>NUCLEOTIDE SEQUENCE</scope>
</reference>
<name>A0A0E9T5J9_ANGAN</name>
<reference evidence="2" key="1">
    <citation type="submission" date="2014-11" db="EMBL/GenBank/DDBJ databases">
        <authorList>
            <person name="Amaro Gonzalez C."/>
        </authorList>
    </citation>
    <scope>NUCLEOTIDE SEQUENCE</scope>
</reference>
<evidence type="ECO:0000256" key="1">
    <source>
        <dbReference type="SAM" id="MobiDB-lite"/>
    </source>
</evidence>